<name>A0ABW2SCR3_9BURK</name>
<sequence>MAYVARTHETRLIVGRLAFLKVQDRVLAFAHAGGAQVGRLSCAISICWAGVDVNATSHFDKVIALKLGLGFARLGELGFKFAIRVSELRYFGLLKQSRLLELKHGLPGISQQLEKLGSCLLQLRRVALADEALDDRFDARER</sequence>
<dbReference type="EMBL" id="JBHTBZ010000020">
    <property type="protein sequence ID" value="MFC7460777.1"/>
    <property type="molecule type" value="Genomic_DNA"/>
</dbReference>
<dbReference type="Proteomes" id="UP001596457">
    <property type="component" value="Unassembled WGS sequence"/>
</dbReference>
<gene>
    <name evidence="1" type="ORF">ACFQU0_10085</name>
</gene>
<evidence type="ECO:0000313" key="1">
    <source>
        <dbReference type="EMBL" id="MFC7460777.1"/>
    </source>
</evidence>
<keyword evidence="2" id="KW-1185">Reference proteome</keyword>
<accession>A0ABW2SCR3</accession>
<evidence type="ECO:0000313" key="2">
    <source>
        <dbReference type="Proteomes" id="UP001596457"/>
    </source>
</evidence>
<protein>
    <submittedName>
        <fullName evidence="1">Uncharacterized protein</fullName>
    </submittedName>
</protein>
<organism evidence="1 2">
    <name type="scientific">Hydrogenophaga defluvii</name>
    <dbReference type="NCBI Taxonomy" id="249410"/>
    <lineage>
        <taxon>Bacteria</taxon>
        <taxon>Pseudomonadati</taxon>
        <taxon>Pseudomonadota</taxon>
        <taxon>Betaproteobacteria</taxon>
        <taxon>Burkholderiales</taxon>
        <taxon>Comamonadaceae</taxon>
        <taxon>Hydrogenophaga</taxon>
    </lineage>
</organism>
<reference evidence="2" key="1">
    <citation type="journal article" date="2019" name="Int. J. Syst. Evol. Microbiol.">
        <title>The Global Catalogue of Microorganisms (GCM) 10K type strain sequencing project: providing services to taxonomists for standard genome sequencing and annotation.</title>
        <authorList>
            <consortium name="The Broad Institute Genomics Platform"/>
            <consortium name="The Broad Institute Genome Sequencing Center for Infectious Disease"/>
            <person name="Wu L."/>
            <person name="Ma J."/>
        </authorList>
    </citation>
    <scope>NUCLEOTIDE SEQUENCE [LARGE SCALE GENOMIC DNA]</scope>
    <source>
        <strain evidence="2">CCUG 53903</strain>
    </source>
</reference>
<comment type="caution">
    <text evidence="1">The sequence shown here is derived from an EMBL/GenBank/DDBJ whole genome shotgun (WGS) entry which is preliminary data.</text>
</comment>
<proteinExistence type="predicted"/>